<keyword evidence="2" id="KW-1185">Reference proteome</keyword>
<evidence type="ECO:0000313" key="1">
    <source>
        <dbReference type="EMBL" id="CAG2156582.1"/>
    </source>
</evidence>
<proteinExistence type="predicted"/>
<comment type="caution">
    <text evidence="1">The sequence shown here is derived from an EMBL/GenBank/DDBJ whole genome shotgun (WGS) entry which is preliminary data.</text>
</comment>
<dbReference type="EMBL" id="CAJPUY010000030">
    <property type="protein sequence ID" value="CAG2156582.1"/>
    <property type="molecule type" value="Genomic_DNA"/>
</dbReference>
<dbReference type="Proteomes" id="UP000672934">
    <property type="component" value="Unassembled WGS sequence"/>
</dbReference>
<accession>A0A916IZV9</accession>
<gene>
    <name evidence="1" type="ORF">LMG31506_05737</name>
</gene>
<sequence>MYKSFDSCPALDMSQAKERLIDGKVTREDAVLLWDCGRVNLEIGLFPSDVMTIADQEAWWSWASQWHNRAGWPFHSERYKSADMSPEGILSDWIARGMDQTEIAVMRKTLEARIHGFSWTLVLDYVEQRKGFQ</sequence>
<dbReference type="AlphaFoldDB" id="A0A916IZV9"/>
<name>A0A916IZV9_9BURK</name>
<evidence type="ECO:0000313" key="2">
    <source>
        <dbReference type="Proteomes" id="UP000672934"/>
    </source>
</evidence>
<dbReference type="RefSeq" id="WP_211950583.1">
    <property type="nucleotide sequence ID" value="NZ_CAJPUY010000030.1"/>
</dbReference>
<organism evidence="1 2">
    <name type="scientific">Cupriavidus yeoncheonensis</name>
    <dbReference type="NCBI Taxonomy" id="1462994"/>
    <lineage>
        <taxon>Bacteria</taxon>
        <taxon>Pseudomonadati</taxon>
        <taxon>Pseudomonadota</taxon>
        <taxon>Betaproteobacteria</taxon>
        <taxon>Burkholderiales</taxon>
        <taxon>Burkholderiaceae</taxon>
        <taxon>Cupriavidus</taxon>
    </lineage>
</organism>
<protein>
    <submittedName>
        <fullName evidence="1">Uncharacterized protein</fullName>
    </submittedName>
</protein>
<reference evidence="1" key="1">
    <citation type="submission" date="2021-03" db="EMBL/GenBank/DDBJ databases">
        <authorList>
            <person name="Peeters C."/>
        </authorList>
    </citation>
    <scope>NUCLEOTIDE SEQUENCE</scope>
    <source>
        <strain evidence="1">LMG 31506</strain>
    </source>
</reference>